<dbReference type="Proteomes" id="UP000759537">
    <property type="component" value="Unassembled WGS sequence"/>
</dbReference>
<evidence type="ECO:0000313" key="2">
    <source>
        <dbReference type="EMBL" id="KAF8463244.1"/>
    </source>
</evidence>
<dbReference type="EMBL" id="WHVB01000215">
    <property type="protein sequence ID" value="KAF8459970.1"/>
    <property type="molecule type" value="Genomic_DNA"/>
</dbReference>
<gene>
    <name evidence="3" type="ORF">DFH94DRAFT_635179</name>
    <name evidence="2" type="ORF">DFH94DRAFT_640485</name>
    <name evidence="1" type="ORF">DFH94DRAFT_641155</name>
</gene>
<proteinExistence type="predicted"/>
<evidence type="ECO:0000313" key="3">
    <source>
        <dbReference type="EMBL" id="KAF8476465.1"/>
    </source>
</evidence>
<comment type="caution">
    <text evidence="3">The sequence shown here is derived from an EMBL/GenBank/DDBJ whole genome shotgun (WGS) entry which is preliminary data.</text>
</comment>
<accession>A0A9P5MS29</accession>
<reference evidence="3" key="1">
    <citation type="submission" date="2019-10" db="EMBL/GenBank/DDBJ databases">
        <authorList>
            <consortium name="DOE Joint Genome Institute"/>
            <person name="Kuo A."/>
            <person name="Miyauchi S."/>
            <person name="Kiss E."/>
            <person name="Drula E."/>
            <person name="Kohler A."/>
            <person name="Sanchez-Garcia M."/>
            <person name="Andreopoulos B."/>
            <person name="Barry K.W."/>
            <person name="Bonito G."/>
            <person name="Buee M."/>
            <person name="Carver A."/>
            <person name="Chen C."/>
            <person name="Cichocki N."/>
            <person name="Clum A."/>
            <person name="Culley D."/>
            <person name="Crous P.W."/>
            <person name="Fauchery L."/>
            <person name="Girlanda M."/>
            <person name="Hayes R."/>
            <person name="Keri Z."/>
            <person name="LaButti K."/>
            <person name="Lipzen A."/>
            <person name="Lombard V."/>
            <person name="Magnuson J."/>
            <person name="Maillard F."/>
            <person name="Morin E."/>
            <person name="Murat C."/>
            <person name="Nolan M."/>
            <person name="Ohm R."/>
            <person name="Pangilinan J."/>
            <person name="Pereira M."/>
            <person name="Perotto S."/>
            <person name="Peter M."/>
            <person name="Riley R."/>
            <person name="Sitrit Y."/>
            <person name="Stielow B."/>
            <person name="Szollosi G."/>
            <person name="Zifcakova L."/>
            <person name="Stursova M."/>
            <person name="Spatafora J.W."/>
            <person name="Tedersoo L."/>
            <person name="Vaario L.-M."/>
            <person name="Yamada A."/>
            <person name="Yan M."/>
            <person name="Wang P."/>
            <person name="Xu J."/>
            <person name="Bruns T."/>
            <person name="Baldrian P."/>
            <person name="Vilgalys R."/>
            <person name="Henrissat B."/>
            <person name="Grigoriev I.V."/>
            <person name="Hibbett D."/>
            <person name="Nagy L.G."/>
            <person name="Martin F.M."/>
        </authorList>
    </citation>
    <scope>NUCLEOTIDE SEQUENCE</scope>
    <source>
        <strain evidence="3">Prilba</strain>
    </source>
</reference>
<protein>
    <submittedName>
        <fullName evidence="3">Uncharacterized protein</fullName>
    </submittedName>
</protein>
<dbReference type="EMBL" id="WHVB01000015">
    <property type="protein sequence ID" value="KAF8476465.1"/>
    <property type="molecule type" value="Genomic_DNA"/>
</dbReference>
<dbReference type="EMBL" id="WHVB01000074">
    <property type="protein sequence ID" value="KAF8463244.1"/>
    <property type="molecule type" value="Genomic_DNA"/>
</dbReference>
<dbReference type="OrthoDB" id="3260407at2759"/>
<keyword evidence="4" id="KW-1185">Reference proteome</keyword>
<evidence type="ECO:0000313" key="4">
    <source>
        <dbReference type="Proteomes" id="UP000759537"/>
    </source>
</evidence>
<name>A0A9P5MS29_9AGAM</name>
<organism evidence="3 4">
    <name type="scientific">Russula ochroleuca</name>
    <dbReference type="NCBI Taxonomy" id="152965"/>
    <lineage>
        <taxon>Eukaryota</taxon>
        <taxon>Fungi</taxon>
        <taxon>Dikarya</taxon>
        <taxon>Basidiomycota</taxon>
        <taxon>Agaricomycotina</taxon>
        <taxon>Agaricomycetes</taxon>
        <taxon>Russulales</taxon>
        <taxon>Russulaceae</taxon>
        <taxon>Russula</taxon>
    </lineage>
</organism>
<evidence type="ECO:0000313" key="1">
    <source>
        <dbReference type="EMBL" id="KAF8459970.1"/>
    </source>
</evidence>
<dbReference type="AlphaFoldDB" id="A0A9P5MS29"/>
<sequence length="182" mass="20623">MTSLTTSLPPLIPSPSLLLCRSQPFSWISILLTHQYLDPRLPILFHSRLASHTFFHPSFAPLRTISPLLYDSHSLPLYPYTRASSSYSAVVQLYACSGQLPTSLSRATRFHEESMLCRFGCQSLEDVHHIFARCPVFQDLRDEYSKMLIADSERVLCNLALPGLLSSHLDRVITHLFCDDSL</sequence>
<reference evidence="3" key="2">
    <citation type="journal article" date="2020" name="Nat. Commun.">
        <title>Large-scale genome sequencing of mycorrhizal fungi provides insights into the early evolution of symbiotic traits.</title>
        <authorList>
            <person name="Miyauchi S."/>
            <person name="Kiss E."/>
            <person name="Kuo A."/>
            <person name="Drula E."/>
            <person name="Kohler A."/>
            <person name="Sanchez-Garcia M."/>
            <person name="Morin E."/>
            <person name="Andreopoulos B."/>
            <person name="Barry K.W."/>
            <person name="Bonito G."/>
            <person name="Buee M."/>
            <person name="Carver A."/>
            <person name="Chen C."/>
            <person name="Cichocki N."/>
            <person name="Clum A."/>
            <person name="Culley D."/>
            <person name="Crous P.W."/>
            <person name="Fauchery L."/>
            <person name="Girlanda M."/>
            <person name="Hayes R.D."/>
            <person name="Keri Z."/>
            <person name="LaButti K."/>
            <person name="Lipzen A."/>
            <person name="Lombard V."/>
            <person name="Magnuson J."/>
            <person name="Maillard F."/>
            <person name="Murat C."/>
            <person name="Nolan M."/>
            <person name="Ohm R.A."/>
            <person name="Pangilinan J."/>
            <person name="Pereira M.F."/>
            <person name="Perotto S."/>
            <person name="Peter M."/>
            <person name="Pfister S."/>
            <person name="Riley R."/>
            <person name="Sitrit Y."/>
            <person name="Stielow J.B."/>
            <person name="Szollosi G."/>
            <person name="Zifcakova L."/>
            <person name="Stursova M."/>
            <person name="Spatafora J.W."/>
            <person name="Tedersoo L."/>
            <person name="Vaario L.M."/>
            <person name="Yamada A."/>
            <person name="Yan M."/>
            <person name="Wang P."/>
            <person name="Xu J."/>
            <person name="Bruns T."/>
            <person name="Baldrian P."/>
            <person name="Vilgalys R."/>
            <person name="Dunand C."/>
            <person name="Henrissat B."/>
            <person name="Grigoriev I.V."/>
            <person name="Hibbett D."/>
            <person name="Nagy L.G."/>
            <person name="Martin F.M."/>
        </authorList>
    </citation>
    <scope>NUCLEOTIDE SEQUENCE</scope>
    <source>
        <strain evidence="3">Prilba</strain>
    </source>
</reference>